<evidence type="ECO:0000256" key="1">
    <source>
        <dbReference type="SAM" id="MobiDB-lite"/>
    </source>
</evidence>
<evidence type="ECO:0000313" key="3">
    <source>
        <dbReference type="Proteomes" id="UP000054805"/>
    </source>
</evidence>
<protein>
    <submittedName>
        <fullName evidence="2">Uncharacterized protein</fullName>
    </submittedName>
</protein>
<keyword evidence="3" id="KW-1185">Reference proteome</keyword>
<comment type="caution">
    <text evidence="2">The sequence shown here is derived from an EMBL/GenBank/DDBJ whole genome shotgun (WGS) entry which is preliminary data.</text>
</comment>
<organism evidence="2 3">
    <name type="scientific">Trichinella pseudospiralis</name>
    <name type="common">Parasitic roundworm</name>
    <dbReference type="NCBI Taxonomy" id="6337"/>
    <lineage>
        <taxon>Eukaryota</taxon>
        <taxon>Metazoa</taxon>
        <taxon>Ecdysozoa</taxon>
        <taxon>Nematoda</taxon>
        <taxon>Enoplea</taxon>
        <taxon>Dorylaimia</taxon>
        <taxon>Trichinellida</taxon>
        <taxon>Trichinellidae</taxon>
        <taxon>Trichinella</taxon>
    </lineage>
</organism>
<feature type="region of interest" description="Disordered" evidence="1">
    <location>
        <begin position="22"/>
        <end position="55"/>
    </location>
</feature>
<evidence type="ECO:0000313" key="2">
    <source>
        <dbReference type="EMBL" id="KRY95554.1"/>
    </source>
</evidence>
<gene>
    <name evidence="2" type="ORF">T4B_10192</name>
</gene>
<accession>A0A0V1GBU0</accession>
<reference evidence="2 3" key="1">
    <citation type="submission" date="2015-01" db="EMBL/GenBank/DDBJ databases">
        <title>Evolution of Trichinella species and genotypes.</title>
        <authorList>
            <person name="Korhonen P.K."/>
            <person name="Edoardo P."/>
            <person name="Giuseppe L.R."/>
            <person name="Gasser R.B."/>
        </authorList>
    </citation>
    <scope>NUCLEOTIDE SEQUENCE [LARGE SCALE GENOMIC DNA]</scope>
    <source>
        <strain evidence="2">ISS588</strain>
    </source>
</reference>
<dbReference type="AlphaFoldDB" id="A0A0V1GBU0"/>
<dbReference type="EMBL" id="JYDS01004036">
    <property type="protein sequence ID" value="KRY95554.1"/>
    <property type="molecule type" value="Genomic_DNA"/>
</dbReference>
<dbReference type="Proteomes" id="UP000054805">
    <property type="component" value="Unassembled WGS sequence"/>
</dbReference>
<name>A0A0V1GBU0_TRIPS</name>
<sequence>MFESDNRICPALRRREREGELLKGQCSERKTKEKEAVLPGELYRDRLKREQARHR</sequence>
<proteinExistence type="predicted"/>